<protein>
    <submittedName>
        <fullName evidence="1">Uncharacterized protein</fullName>
    </submittedName>
</protein>
<dbReference type="EMBL" id="KZ679676">
    <property type="protein sequence ID" value="PTB59611.1"/>
    <property type="molecule type" value="Genomic_DNA"/>
</dbReference>
<keyword evidence="2" id="KW-1185">Reference proteome</keyword>
<sequence length="95" mass="10731">MSNHVEMFLWGRAHPARLASALHTPRAQAASYRHPQLPSQRFTRQPLSHSMCHCSLLRLVSERQRRMAGLGTLSCSIHVKSPIMNPSWTASTFPI</sequence>
<name>A0A2T4ARC0_TRIHA</name>
<dbReference type="AlphaFoldDB" id="A0A2T4ARC0"/>
<dbReference type="Proteomes" id="UP000241690">
    <property type="component" value="Unassembled WGS sequence"/>
</dbReference>
<accession>A0A2T4ARC0</accession>
<dbReference type="GeneID" id="36622772"/>
<dbReference type="RefSeq" id="XP_024779288.1">
    <property type="nucleotide sequence ID" value="XM_024914207.1"/>
</dbReference>
<proteinExistence type="predicted"/>
<evidence type="ECO:0000313" key="1">
    <source>
        <dbReference type="EMBL" id="PTB59611.1"/>
    </source>
</evidence>
<organism evidence="1 2">
    <name type="scientific">Trichoderma harzianum CBS 226.95</name>
    <dbReference type="NCBI Taxonomy" id="983964"/>
    <lineage>
        <taxon>Eukaryota</taxon>
        <taxon>Fungi</taxon>
        <taxon>Dikarya</taxon>
        <taxon>Ascomycota</taxon>
        <taxon>Pezizomycotina</taxon>
        <taxon>Sordariomycetes</taxon>
        <taxon>Hypocreomycetidae</taxon>
        <taxon>Hypocreales</taxon>
        <taxon>Hypocreaceae</taxon>
        <taxon>Trichoderma</taxon>
    </lineage>
</organism>
<gene>
    <name evidence="1" type="ORF">M431DRAFT_309193</name>
</gene>
<evidence type="ECO:0000313" key="2">
    <source>
        <dbReference type="Proteomes" id="UP000241690"/>
    </source>
</evidence>
<reference evidence="1 2" key="1">
    <citation type="submission" date="2016-07" db="EMBL/GenBank/DDBJ databases">
        <title>Multiple horizontal gene transfer events from other fungi enriched the ability of initially mycotrophic Trichoderma (Ascomycota) to feed on dead plant biomass.</title>
        <authorList>
            <consortium name="DOE Joint Genome Institute"/>
            <person name="Aerts A."/>
            <person name="Atanasova L."/>
            <person name="Chenthamara K."/>
            <person name="Zhang J."/>
            <person name="Grujic M."/>
            <person name="Henrissat B."/>
            <person name="Kuo A."/>
            <person name="Salamov A."/>
            <person name="Lipzen A."/>
            <person name="Labutti K."/>
            <person name="Barry K."/>
            <person name="Miao Y."/>
            <person name="Rahimi M.J."/>
            <person name="Shen Q."/>
            <person name="Grigoriev I.V."/>
            <person name="Kubicek C.P."/>
            <person name="Druzhinina I.S."/>
        </authorList>
    </citation>
    <scope>NUCLEOTIDE SEQUENCE [LARGE SCALE GENOMIC DNA]</scope>
    <source>
        <strain evidence="1 2">CBS 226.95</strain>
    </source>
</reference>